<dbReference type="GO" id="GO:0005576">
    <property type="term" value="C:extracellular region"/>
    <property type="evidence" value="ECO:0007669"/>
    <property type="project" value="TreeGrafter"/>
</dbReference>
<name>A0A3D1JIT8_9CHLR</name>
<feature type="active site" description="Nucleophile" evidence="6">
    <location>
        <position position="319"/>
    </location>
</feature>
<evidence type="ECO:0000256" key="6">
    <source>
        <dbReference type="PROSITE-ProRule" id="PRU01373"/>
    </source>
</evidence>
<evidence type="ECO:0000256" key="1">
    <source>
        <dbReference type="ARBA" id="ARBA00004752"/>
    </source>
</evidence>
<dbReference type="SUPFAM" id="SSF141523">
    <property type="entry name" value="L,D-transpeptidase catalytic domain-like"/>
    <property type="match status" value="1"/>
</dbReference>
<dbReference type="UniPathway" id="UPA00219"/>
<feature type="active site" description="Proton donor/acceptor" evidence="6">
    <location>
        <position position="303"/>
    </location>
</feature>
<reference evidence="8 9" key="1">
    <citation type="journal article" date="2018" name="Nat. Biotechnol.">
        <title>A standardized bacterial taxonomy based on genome phylogeny substantially revises the tree of life.</title>
        <authorList>
            <person name="Parks D.H."/>
            <person name="Chuvochina M."/>
            <person name="Waite D.W."/>
            <person name="Rinke C."/>
            <person name="Skarshewski A."/>
            <person name="Chaumeil P.A."/>
            <person name="Hugenholtz P."/>
        </authorList>
    </citation>
    <scope>NUCLEOTIDE SEQUENCE [LARGE SCALE GENOMIC DNA]</scope>
    <source>
        <strain evidence="8">UBA8781</strain>
    </source>
</reference>
<evidence type="ECO:0000256" key="4">
    <source>
        <dbReference type="ARBA" id="ARBA00022984"/>
    </source>
</evidence>
<dbReference type="Proteomes" id="UP000264141">
    <property type="component" value="Unassembled WGS sequence"/>
</dbReference>
<evidence type="ECO:0000256" key="5">
    <source>
        <dbReference type="ARBA" id="ARBA00023316"/>
    </source>
</evidence>
<dbReference type="Pfam" id="PF03734">
    <property type="entry name" value="YkuD"/>
    <property type="match status" value="1"/>
</dbReference>
<feature type="domain" description="L,D-TPase catalytic" evidence="7">
    <location>
        <begin position="219"/>
        <end position="356"/>
    </location>
</feature>
<evidence type="ECO:0000313" key="9">
    <source>
        <dbReference type="Proteomes" id="UP000264141"/>
    </source>
</evidence>
<comment type="caution">
    <text evidence="8">The sequence shown here is derived from an EMBL/GenBank/DDBJ whole genome shotgun (WGS) entry which is preliminary data.</text>
</comment>
<dbReference type="PROSITE" id="PS52029">
    <property type="entry name" value="LD_TPASE"/>
    <property type="match status" value="1"/>
</dbReference>
<proteinExistence type="predicted"/>
<dbReference type="InterPro" id="IPR038063">
    <property type="entry name" value="Transpep_catalytic_dom"/>
</dbReference>
<gene>
    <name evidence="8" type="ORF">DEQ80_11635</name>
</gene>
<protein>
    <submittedName>
        <fullName evidence="8">L,D-transpeptidase</fullName>
    </submittedName>
</protein>
<dbReference type="GO" id="GO:0016740">
    <property type="term" value="F:transferase activity"/>
    <property type="evidence" value="ECO:0007669"/>
    <property type="project" value="UniProtKB-KW"/>
</dbReference>
<sequence>MHTLYAPDLAPLSRREFLKFSAQGFLGLFALPFLDRYERWQRLNTPVVEPPVKLGRTVDDTVEVFDRPSFSATLLHVYWKDLVFEIDEVTYGDEKPRHNRVWYHIKGEGYAHSGKIQPVELRLNPVVRSVPEYGRLAEVTVPYTDTLRDFRNPQKLAYRLYYSTVHWVMDVTQDGDGNTWYRLWDDKFKVHYYARGEHLRMLEPEDVALLSPTVPPEGRRIEVWLRDQIMIAYENDEPALITRASTGGRFIDGDYTTPRGVFITNRKRPSRHMASEDLAAPNSYDLPGVPWVCYITGGGISFHGTYWHNDFGKPRSHGCINLTPQAAHWLYRWSLPSVPFDQNTWIDEYGTQVRVI</sequence>
<accession>A0A3D1JIT8</accession>
<dbReference type="InterPro" id="IPR050979">
    <property type="entry name" value="LD-transpeptidase"/>
</dbReference>
<dbReference type="GO" id="GO:0018104">
    <property type="term" value="P:peptidoglycan-protein cross-linking"/>
    <property type="evidence" value="ECO:0007669"/>
    <property type="project" value="TreeGrafter"/>
</dbReference>
<dbReference type="EMBL" id="DPBP01000044">
    <property type="protein sequence ID" value="HCE18501.1"/>
    <property type="molecule type" value="Genomic_DNA"/>
</dbReference>
<evidence type="ECO:0000256" key="2">
    <source>
        <dbReference type="ARBA" id="ARBA00022679"/>
    </source>
</evidence>
<dbReference type="GO" id="GO:0008360">
    <property type="term" value="P:regulation of cell shape"/>
    <property type="evidence" value="ECO:0007669"/>
    <property type="project" value="UniProtKB-UniRule"/>
</dbReference>
<dbReference type="RefSeq" id="WP_062195257.1">
    <property type="nucleotide sequence ID" value="NZ_DF967965.1"/>
</dbReference>
<dbReference type="PANTHER" id="PTHR30582:SF2">
    <property type="entry name" value="L,D-TRANSPEPTIDASE YCIB-RELATED"/>
    <property type="match status" value="1"/>
</dbReference>
<dbReference type="STRING" id="229919.GCA_001050195_02851"/>
<dbReference type="CDD" id="cd16913">
    <property type="entry name" value="YkuD_like"/>
    <property type="match status" value="1"/>
</dbReference>
<dbReference type="PANTHER" id="PTHR30582">
    <property type="entry name" value="L,D-TRANSPEPTIDASE"/>
    <property type="match status" value="1"/>
</dbReference>
<keyword evidence="3 6" id="KW-0133">Cell shape</keyword>
<dbReference type="OrthoDB" id="160089at2"/>
<keyword evidence="4 6" id="KW-0573">Peptidoglycan synthesis</keyword>
<dbReference type="GO" id="GO:0071972">
    <property type="term" value="F:peptidoglycan L,D-transpeptidase activity"/>
    <property type="evidence" value="ECO:0007669"/>
    <property type="project" value="TreeGrafter"/>
</dbReference>
<comment type="pathway">
    <text evidence="1 6">Cell wall biogenesis; peptidoglycan biosynthesis.</text>
</comment>
<organism evidence="8 9">
    <name type="scientific">Anaerolinea thermolimosa</name>
    <dbReference type="NCBI Taxonomy" id="229919"/>
    <lineage>
        <taxon>Bacteria</taxon>
        <taxon>Bacillati</taxon>
        <taxon>Chloroflexota</taxon>
        <taxon>Anaerolineae</taxon>
        <taxon>Anaerolineales</taxon>
        <taxon>Anaerolineaceae</taxon>
        <taxon>Anaerolinea</taxon>
    </lineage>
</organism>
<dbReference type="Gene3D" id="2.40.440.10">
    <property type="entry name" value="L,D-transpeptidase catalytic domain-like"/>
    <property type="match status" value="1"/>
</dbReference>
<keyword evidence="2" id="KW-0808">Transferase</keyword>
<dbReference type="AlphaFoldDB" id="A0A3D1JIT8"/>
<evidence type="ECO:0000313" key="8">
    <source>
        <dbReference type="EMBL" id="HCE18501.1"/>
    </source>
</evidence>
<evidence type="ECO:0000256" key="3">
    <source>
        <dbReference type="ARBA" id="ARBA00022960"/>
    </source>
</evidence>
<dbReference type="InterPro" id="IPR005490">
    <property type="entry name" value="LD_TPept_cat_dom"/>
</dbReference>
<dbReference type="GO" id="GO:0071555">
    <property type="term" value="P:cell wall organization"/>
    <property type="evidence" value="ECO:0007669"/>
    <property type="project" value="UniProtKB-UniRule"/>
</dbReference>
<keyword evidence="5 6" id="KW-0961">Cell wall biogenesis/degradation</keyword>
<evidence type="ECO:0000259" key="7">
    <source>
        <dbReference type="PROSITE" id="PS52029"/>
    </source>
</evidence>